<dbReference type="Proteomes" id="UP000236527">
    <property type="component" value="Unassembled WGS sequence"/>
</dbReference>
<reference evidence="2" key="1">
    <citation type="journal article" date="2018" name="Genome Announc.">
        <title>Draft Genome Sequence of the Nitrogen-Fixing and Hormogonia-Inducing Cyanobacterium Nostoc cycadae Strain WK-1, Isolated from the Coralloid Roots of Cycas revoluta.</title>
        <authorList>
            <person name="Kanesaki Y."/>
            <person name="Hirose M."/>
            <person name="Hirose Y."/>
            <person name="Fujisawa T."/>
            <person name="Nakamura Y."/>
            <person name="Watanabe S."/>
            <person name="Matsunaga S."/>
            <person name="Uchida H."/>
            <person name="Murakami A."/>
        </authorList>
    </citation>
    <scope>NUCLEOTIDE SEQUENCE [LARGE SCALE GENOMIC DNA]</scope>
    <source>
        <strain evidence="2">WK-1</strain>
    </source>
</reference>
<gene>
    <name evidence="1" type="ORF">NCWK1_1265</name>
</gene>
<protein>
    <submittedName>
        <fullName evidence="1">Ubiquinone biosynthesis protein COQ7</fullName>
    </submittedName>
</protein>
<organism evidence="1 2">
    <name type="scientific">Nostoc cycadae WK-1</name>
    <dbReference type="NCBI Taxonomy" id="1861711"/>
    <lineage>
        <taxon>Bacteria</taxon>
        <taxon>Bacillati</taxon>
        <taxon>Cyanobacteriota</taxon>
        <taxon>Cyanophyceae</taxon>
        <taxon>Nostocales</taxon>
        <taxon>Nostocaceae</taxon>
        <taxon>Nostoc</taxon>
    </lineage>
</organism>
<name>A0A2H6LEA2_9NOSO</name>
<dbReference type="RefSeq" id="WP_146033955.1">
    <property type="nucleotide sequence ID" value="NZ_DF978424.1"/>
</dbReference>
<comment type="caution">
    <text evidence="1">The sequence shown here is derived from an EMBL/GenBank/DDBJ whole genome shotgun (WGS) entry which is preliminary data.</text>
</comment>
<evidence type="ECO:0000313" key="2">
    <source>
        <dbReference type="Proteomes" id="UP000236527"/>
    </source>
</evidence>
<dbReference type="EMBL" id="BDGE01000023">
    <property type="protein sequence ID" value="GBE91541.1"/>
    <property type="molecule type" value="Genomic_DNA"/>
</dbReference>
<keyword evidence="1" id="KW-0830">Ubiquinone</keyword>
<evidence type="ECO:0000313" key="1">
    <source>
        <dbReference type="EMBL" id="GBE91541.1"/>
    </source>
</evidence>
<proteinExistence type="predicted"/>
<keyword evidence="2" id="KW-1185">Reference proteome</keyword>
<accession>A0A2H6LEA2</accession>
<dbReference type="AlphaFoldDB" id="A0A2H6LEA2"/>
<sequence length="106" mass="11879">MSILSAPPARSFIHSPSVGSENSAFVTLDLIDTHLDSLYSQQLILGYNLVVIMDEDQEADELISSSQARSVTHSLFPYLFARIQMPLNSQMNILDFMLRLDFAQIS</sequence>